<dbReference type="Proteomes" id="UP000268313">
    <property type="component" value="Unassembled WGS sequence"/>
</dbReference>
<feature type="region of interest" description="Disordered" evidence="1">
    <location>
        <begin position="58"/>
        <end position="105"/>
    </location>
</feature>
<sequence length="105" mass="11782">MVKRNGLGMLAAVLGLTVALPAVAAEADKRQVNQQQRINQGVKSGELTGREAVRLERQHRAVQREIRQDRRDDGHLDAAERARIDAKQDALSRRIARQKHDGQSR</sequence>
<feature type="chain" id="PRO_5017437793" evidence="2">
    <location>
        <begin position="25"/>
        <end position="105"/>
    </location>
</feature>
<evidence type="ECO:0000256" key="1">
    <source>
        <dbReference type="SAM" id="MobiDB-lite"/>
    </source>
</evidence>
<evidence type="ECO:0000313" key="4">
    <source>
        <dbReference type="Proteomes" id="UP000268313"/>
    </source>
</evidence>
<name>A0A3A8JZI3_9BACT</name>
<dbReference type="EMBL" id="RAWE01000072">
    <property type="protein sequence ID" value="RKH01398.1"/>
    <property type="molecule type" value="Genomic_DNA"/>
</dbReference>
<organism evidence="3 4">
    <name type="scientific">Corallococcus carmarthensis</name>
    <dbReference type="NCBI Taxonomy" id="2316728"/>
    <lineage>
        <taxon>Bacteria</taxon>
        <taxon>Pseudomonadati</taxon>
        <taxon>Myxococcota</taxon>
        <taxon>Myxococcia</taxon>
        <taxon>Myxococcales</taxon>
        <taxon>Cystobacterineae</taxon>
        <taxon>Myxococcaceae</taxon>
        <taxon>Corallococcus</taxon>
    </lineage>
</organism>
<reference evidence="4" key="1">
    <citation type="submission" date="2018-09" db="EMBL/GenBank/DDBJ databases">
        <authorList>
            <person name="Livingstone P.G."/>
            <person name="Whitworth D.E."/>
        </authorList>
    </citation>
    <scope>NUCLEOTIDE SEQUENCE [LARGE SCALE GENOMIC DNA]</scope>
    <source>
        <strain evidence="4">CA043D</strain>
    </source>
</reference>
<dbReference type="AlphaFoldDB" id="A0A3A8JZI3"/>
<feature type="signal peptide" evidence="2">
    <location>
        <begin position="1"/>
        <end position="24"/>
    </location>
</feature>
<proteinExistence type="predicted"/>
<dbReference type="OrthoDB" id="5521349at2"/>
<accession>A0A3A8JZI3</accession>
<dbReference type="RefSeq" id="WP_120604224.1">
    <property type="nucleotide sequence ID" value="NZ_JABFJX010000028.1"/>
</dbReference>
<keyword evidence="2" id="KW-0732">Signal</keyword>
<comment type="caution">
    <text evidence="3">The sequence shown here is derived from an EMBL/GenBank/DDBJ whole genome shotgun (WGS) entry which is preliminary data.</text>
</comment>
<evidence type="ECO:0000313" key="3">
    <source>
        <dbReference type="EMBL" id="RKH01398.1"/>
    </source>
</evidence>
<evidence type="ECO:0000256" key="2">
    <source>
        <dbReference type="SAM" id="SignalP"/>
    </source>
</evidence>
<protein>
    <submittedName>
        <fullName evidence="3">Uncharacterized protein</fullName>
    </submittedName>
</protein>
<keyword evidence="4" id="KW-1185">Reference proteome</keyword>
<gene>
    <name evidence="3" type="ORF">D7X32_20345</name>
</gene>